<evidence type="ECO:0000256" key="6">
    <source>
        <dbReference type="SAM" id="Phobius"/>
    </source>
</evidence>
<organism evidence="7 8">
    <name type="scientific">Candidatus Nitrohelix vancouverensis</name>
    <dbReference type="NCBI Taxonomy" id="2705534"/>
    <lineage>
        <taxon>Bacteria</taxon>
        <taxon>Pseudomonadati</taxon>
        <taxon>Nitrospinota/Tectimicrobiota group</taxon>
        <taxon>Nitrospinota</taxon>
        <taxon>Nitrospinia</taxon>
        <taxon>Nitrospinales</taxon>
        <taxon>Nitrospinaceae</taxon>
        <taxon>Candidatus Nitrohelix</taxon>
    </lineage>
</organism>
<name>A0A7T0G337_9BACT</name>
<feature type="transmembrane region" description="Helical" evidence="6">
    <location>
        <begin position="309"/>
        <end position="342"/>
    </location>
</feature>
<feature type="transmembrane region" description="Helical" evidence="6">
    <location>
        <begin position="155"/>
        <end position="176"/>
    </location>
</feature>
<gene>
    <name evidence="7" type="ORF">G3M78_06095</name>
</gene>
<feature type="transmembrane region" description="Helical" evidence="6">
    <location>
        <begin position="276"/>
        <end position="297"/>
    </location>
</feature>
<dbReference type="PANTHER" id="PTHR21716">
    <property type="entry name" value="TRANSMEMBRANE PROTEIN"/>
    <property type="match status" value="1"/>
</dbReference>
<keyword evidence="5 6" id="KW-0472">Membrane</keyword>
<dbReference type="GO" id="GO:0055085">
    <property type="term" value="P:transmembrane transport"/>
    <property type="evidence" value="ECO:0007669"/>
    <property type="project" value="TreeGrafter"/>
</dbReference>
<reference evidence="8" key="1">
    <citation type="submission" date="2020-02" db="EMBL/GenBank/DDBJ databases">
        <title>Genomic and physiological characterization of two novel Nitrospinaceae genera.</title>
        <authorList>
            <person name="Mueller A.J."/>
            <person name="Jung M.-Y."/>
            <person name="Strachan C.R."/>
            <person name="Herbold C.W."/>
            <person name="Kirkegaard R.H."/>
            <person name="Daims H."/>
        </authorList>
    </citation>
    <scope>NUCLEOTIDE SEQUENCE [LARGE SCALE GENOMIC DNA]</scope>
</reference>
<dbReference type="AlphaFoldDB" id="A0A7T0G337"/>
<sequence>MTPSADSKTNWLLPAAICLLFLFLVYISRRVLTPFFIAFILAYLLDPIVDRLEARKLSRGPATVALLLAFFILCSAVIALLFPLLRVQAENFVKNLPEYVAVVQGWIQPLLERLAGLDQEKAQAILKEGLARFGELPMKIVTSSSEFLWNSLSGLFNMILMAANLIIIPVAMFYLLRDFDDINQRVLNLVPERHRKRTLAVFKEIDATLAGFVRGQLLVVILMGALYCIGLFLCGAPMSLFIGMMAGIANLVPYLGLILGFVPAAVMTFAHTQDWLSVLGVAGVFAVVQALEGMVITPRVVGESIGLHPVIIMAAVLLGAEFFGFAGIILAVPAAAVINVLAKQGLKVYKESDFFKVS</sequence>
<evidence type="ECO:0000256" key="5">
    <source>
        <dbReference type="ARBA" id="ARBA00023136"/>
    </source>
</evidence>
<dbReference type="PANTHER" id="PTHR21716:SF64">
    <property type="entry name" value="AI-2 TRANSPORT PROTEIN TQSA"/>
    <property type="match status" value="1"/>
</dbReference>
<comment type="subcellular location">
    <subcellularLocation>
        <location evidence="1">Membrane</location>
        <topology evidence="1">Multi-pass membrane protein</topology>
    </subcellularLocation>
</comment>
<keyword evidence="3 6" id="KW-0812">Transmembrane</keyword>
<keyword evidence="4 6" id="KW-1133">Transmembrane helix</keyword>
<evidence type="ECO:0000313" key="8">
    <source>
        <dbReference type="Proteomes" id="UP000594464"/>
    </source>
</evidence>
<evidence type="ECO:0000256" key="3">
    <source>
        <dbReference type="ARBA" id="ARBA00022692"/>
    </source>
</evidence>
<comment type="similarity">
    <text evidence="2">Belongs to the autoinducer-2 exporter (AI-2E) (TC 2.A.86) family.</text>
</comment>
<dbReference type="KEGG" id="nva:G3M78_06095"/>
<feature type="transmembrane region" description="Helical" evidence="6">
    <location>
        <begin position="251"/>
        <end position="269"/>
    </location>
</feature>
<dbReference type="InterPro" id="IPR002549">
    <property type="entry name" value="AI-2E-like"/>
</dbReference>
<feature type="transmembrane region" description="Helical" evidence="6">
    <location>
        <begin position="64"/>
        <end position="85"/>
    </location>
</feature>
<evidence type="ECO:0000256" key="4">
    <source>
        <dbReference type="ARBA" id="ARBA00022989"/>
    </source>
</evidence>
<feature type="transmembrane region" description="Helical" evidence="6">
    <location>
        <begin position="12"/>
        <end position="29"/>
    </location>
</feature>
<protein>
    <submittedName>
        <fullName evidence="7">AI-2E family transporter</fullName>
    </submittedName>
</protein>
<accession>A0A7T0G337</accession>
<dbReference type="GO" id="GO:0005886">
    <property type="term" value="C:plasma membrane"/>
    <property type="evidence" value="ECO:0007669"/>
    <property type="project" value="UniProtKB-SubCell"/>
</dbReference>
<feature type="transmembrane region" description="Helical" evidence="6">
    <location>
        <begin position="217"/>
        <end position="245"/>
    </location>
</feature>
<evidence type="ECO:0000256" key="1">
    <source>
        <dbReference type="ARBA" id="ARBA00004141"/>
    </source>
</evidence>
<proteinExistence type="inferred from homology"/>
<dbReference type="EMBL" id="CP048620">
    <property type="protein sequence ID" value="QPJ64980.1"/>
    <property type="molecule type" value="Genomic_DNA"/>
</dbReference>
<dbReference type="Proteomes" id="UP000594464">
    <property type="component" value="Chromosome"/>
</dbReference>
<dbReference type="Pfam" id="PF01594">
    <property type="entry name" value="AI-2E_transport"/>
    <property type="match status" value="1"/>
</dbReference>
<evidence type="ECO:0000256" key="2">
    <source>
        <dbReference type="ARBA" id="ARBA00009773"/>
    </source>
</evidence>
<evidence type="ECO:0000313" key="7">
    <source>
        <dbReference type="EMBL" id="QPJ64980.1"/>
    </source>
</evidence>